<dbReference type="RefSeq" id="WP_014428535.1">
    <property type="nucleotide sequence ID" value="NC_017075.1"/>
</dbReference>
<evidence type="ECO:0000313" key="3">
    <source>
        <dbReference type="Proteomes" id="UP000007883"/>
    </source>
</evidence>
<name>I0HRN6_RUBGI</name>
<feature type="signal peptide" evidence="1">
    <location>
        <begin position="1"/>
        <end position="23"/>
    </location>
</feature>
<dbReference type="PATRIC" id="fig|983917.3.peg.2264"/>
<evidence type="ECO:0000313" key="2">
    <source>
        <dbReference type="EMBL" id="BAL95673.1"/>
    </source>
</evidence>
<reference evidence="2 3" key="1">
    <citation type="journal article" date="2012" name="J. Bacteriol.">
        <title>Complete genome sequence of phototrophic betaproteobacterium Rubrivivax gelatinosus IL144.</title>
        <authorList>
            <person name="Nagashima S."/>
            <person name="Kamimura A."/>
            <person name="Shimizu T."/>
            <person name="Nakamura-isaki S."/>
            <person name="Aono E."/>
            <person name="Sakamoto K."/>
            <person name="Ichikawa N."/>
            <person name="Nakazawa H."/>
            <person name="Sekine M."/>
            <person name="Yamazaki S."/>
            <person name="Fujita N."/>
            <person name="Shimada K."/>
            <person name="Hanada S."/>
            <person name="Nagashima K.V.P."/>
        </authorList>
    </citation>
    <scope>NUCLEOTIDE SEQUENCE [LARGE SCALE GENOMIC DNA]</scope>
    <source>
        <strain evidence="3">NBRC 100245 / IL144</strain>
    </source>
</reference>
<evidence type="ECO:0000256" key="1">
    <source>
        <dbReference type="SAM" id="SignalP"/>
    </source>
</evidence>
<accession>I0HRN6</accession>
<sequence length="287" mass="30903">MKPPGLAALVLALVCLGPPAAPAAPVATVEQPRSFGHLLGDVLSQRVRLPDGHDVDAAALPLDRVGLYLERRALRVERDDAGGRWLVIEYQVVNSPRTLLAASLPALTLATAAGPLQVPTWPVSIGPMTSRATFDQGALQALQPDRAAVPVPDDGPRRRLTASLAALAALLAAWGGWWAARNLYEARRLPFARAWRELRRTEADSAEAWRVLHRALNTSAGHVVHGGTLPRLLAESPQLSPLAPQLEAFFRQSELRFFAGTTGAAGPAPSLHALARALRDVERRHQR</sequence>
<gene>
    <name evidence="2" type="ordered locus">RGE_23320</name>
</gene>
<dbReference type="STRING" id="983917.RGE_23320"/>
<dbReference type="AlphaFoldDB" id="I0HRN6"/>
<dbReference type="EMBL" id="AP012320">
    <property type="protein sequence ID" value="BAL95673.1"/>
    <property type="molecule type" value="Genomic_DNA"/>
</dbReference>
<keyword evidence="1" id="KW-0732">Signal</keyword>
<dbReference type="eggNOG" id="ENOG502ZUSS">
    <property type="taxonomic scope" value="Bacteria"/>
</dbReference>
<dbReference type="KEGG" id="rge:RGE_23320"/>
<organism evidence="2 3">
    <name type="scientific">Rubrivivax gelatinosus (strain NBRC 100245 / IL144)</name>
    <dbReference type="NCBI Taxonomy" id="983917"/>
    <lineage>
        <taxon>Bacteria</taxon>
        <taxon>Pseudomonadati</taxon>
        <taxon>Pseudomonadota</taxon>
        <taxon>Betaproteobacteria</taxon>
        <taxon>Burkholderiales</taxon>
        <taxon>Sphaerotilaceae</taxon>
        <taxon>Rubrivivax</taxon>
    </lineage>
</organism>
<proteinExistence type="predicted"/>
<feature type="chain" id="PRO_5005684080" evidence="1">
    <location>
        <begin position="24"/>
        <end position="287"/>
    </location>
</feature>
<keyword evidence="3" id="KW-1185">Reference proteome</keyword>
<dbReference type="Proteomes" id="UP000007883">
    <property type="component" value="Chromosome"/>
</dbReference>
<dbReference type="HOGENOM" id="CLU_076860_1_0_4"/>
<protein>
    <submittedName>
        <fullName evidence="2">Calcium incorporation protein MxaA</fullName>
    </submittedName>
</protein>